<keyword evidence="3" id="KW-1185">Reference proteome</keyword>
<organism evidence="2 3">
    <name type="scientific">Nyctibius bracteatus</name>
    <name type="common">Rufous potoo</name>
    <dbReference type="NCBI Taxonomy" id="48426"/>
    <lineage>
        <taxon>Eukaryota</taxon>
        <taxon>Metazoa</taxon>
        <taxon>Chordata</taxon>
        <taxon>Craniata</taxon>
        <taxon>Vertebrata</taxon>
        <taxon>Euteleostomi</taxon>
        <taxon>Archelosauria</taxon>
        <taxon>Archosauria</taxon>
        <taxon>Dinosauria</taxon>
        <taxon>Saurischia</taxon>
        <taxon>Theropoda</taxon>
        <taxon>Coelurosauria</taxon>
        <taxon>Aves</taxon>
        <taxon>Neognathae</taxon>
        <taxon>Neoaves</taxon>
        <taxon>Strisores</taxon>
        <taxon>Caprimulgiformes</taxon>
        <taxon>Nyctibiidae</taxon>
        <taxon>Nyctibius</taxon>
    </lineage>
</organism>
<name>A0A7K8SFB2_9AVES</name>
<protein>
    <submittedName>
        <fullName evidence="2">BTBD1 protein</fullName>
    </submittedName>
</protein>
<comment type="caution">
    <text evidence="2">The sequence shown here is derived from an EMBL/GenBank/DDBJ whole genome shotgun (WGS) entry which is preliminary data.</text>
</comment>
<reference evidence="2 3" key="1">
    <citation type="submission" date="2019-09" db="EMBL/GenBank/DDBJ databases">
        <title>Bird 10,000 Genomes (B10K) Project - Family phase.</title>
        <authorList>
            <person name="Zhang G."/>
        </authorList>
    </citation>
    <scope>NUCLEOTIDE SEQUENCE [LARGE SCALE GENOMIC DNA]</scope>
    <source>
        <strain evidence="2">B10K-CU-031-10</strain>
        <tissue evidence="2">Muscle</tissue>
    </source>
</reference>
<dbReference type="InterPro" id="IPR038648">
    <property type="entry name" value="PHR_sf"/>
</dbReference>
<evidence type="ECO:0000313" key="3">
    <source>
        <dbReference type="Proteomes" id="UP000538472"/>
    </source>
</evidence>
<dbReference type="PANTHER" id="PTHR45774:SF1">
    <property type="entry name" value="BTB_POZ DOMAIN-CONTAINING PROTEIN 1"/>
    <property type="match status" value="1"/>
</dbReference>
<dbReference type="Proteomes" id="UP000538472">
    <property type="component" value="Unassembled WGS sequence"/>
</dbReference>
<evidence type="ECO:0000259" key="1">
    <source>
        <dbReference type="Pfam" id="PF08005"/>
    </source>
</evidence>
<dbReference type="GO" id="GO:0022008">
    <property type="term" value="P:neurogenesis"/>
    <property type="evidence" value="ECO:0007669"/>
    <property type="project" value="TreeGrafter"/>
</dbReference>
<gene>
    <name evidence="2" type="primary">Btbd1</name>
    <name evidence="2" type="ORF">NYCBRA_R15359</name>
</gene>
<sequence length="69" mass="7745">PVEILPTVYYTACAMLKGPVSYYGIEGLREMIHEFPAANRTCFIFYSSPDNSNGTSTEEGQIPEIIFYT</sequence>
<dbReference type="GO" id="GO:0005829">
    <property type="term" value="C:cytosol"/>
    <property type="evidence" value="ECO:0007669"/>
    <property type="project" value="TreeGrafter"/>
</dbReference>
<accession>A0A7K8SFB2</accession>
<feature type="domain" description="PHR" evidence="1">
    <location>
        <begin position="1"/>
        <end position="68"/>
    </location>
</feature>
<dbReference type="Gene3D" id="2.60.120.820">
    <property type="entry name" value="PHR domain"/>
    <property type="match status" value="1"/>
</dbReference>
<evidence type="ECO:0000313" key="2">
    <source>
        <dbReference type="EMBL" id="NXF28787.1"/>
    </source>
</evidence>
<dbReference type="Pfam" id="PF08005">
    <property type="entry name" value="PHR"/>
    <property type="match status" value="1"/>
</dbReference>
<dbReference type="PANTHER" id="PTHR45774">
    <property type="entry name" value="BTB/POZ DOMAIN-CONTAINING"/>
    <property type="match status" value="1"/>
</dbReference>
<dbReference type="GO" id="GO:0000932">
    <property type="term" value="C:P-body"/>
    <property type="evidence" value="ECO:0007669"/>
    <property type="project" value="TreeGrafter"/>
</dbReference>
<proteinExistence type="predicted"/>
<dbReference type="AlphaFoldDB" id="A0A7K8SFB2"/>
<dbReference type="EMBL" id="VWZB01000005">
    <property type="protein sequence ID" value="NXF28787.1"/>
    <property type="molecule type" value="Genomic_DNA"/>
</dbReference>
<feature type="non-terminal residue" evidence="2">
    <location>
        <position position="1"/>
    </location>
</feature>
<feature type="non-terminal residue" evidence="2">
    <location>
        <position position="69"/>
    </location>
</feature>
<dbReference type="InterPro" id="IPR012983">
    <property type="entry name" value="PHR"/>
</dbReference>